<feature type="region of interest" description="Disordered" evidence="1">
    <location>
        <begin position="231"/>
        <end position="268"/>
    </location>
</feature>
<name>A0A6J7WRV7_9CAUD</name>
<evidence type="ECO:0000256" key="1">
    <source>
        <dbReference type="SAM" id="MobiDB-lite"/>
    </source>
</evidence>
<dbReference type="EMBL" id="LR798284">
    <property type="protein sequence ID" value="CAB5220467.1"/>
    <property type="molecule type" value="Genomic_DNA"/>
</dbReference>
<gene>
    <name evidence="3" type="ORF">UFOVP236_66</name>
</gene>
<feature type="domain" description="Gene product 88" evidence="2">
    <location>
        <begin position="3"/>
        <end position="217"/>
    </location>
</feature>
<protein>
    <recommendedName>
        <fullName evidence="2">Gene product 88 domain-containing protein</fullName>
    </recommendedName>
</protein>
<evidence type="ECO:0000313" key="3">
    <source>
        <dbReference type="EMBL" id="CAB5220467.1"/>
    </source>
</evidence>
<dbReference type="InterPro" id="IPR020290">
    <property type="entry name" value="Gp88"/>
</dbReference>
<feature type="compositionally biased region" description="Polar residues" evidence="1">
    <location>
        <begin position="239"/>
        <end position="249"/>
    </location>
</feature>
<accession>A0A6J7WRV7</accession>
<reference evidence="3" key="1">
    <citation type="submission" date="2020-05" db="EMBL/GenBank/DDBJ databases">
        <authorList>
            <person name="Chiriac C."/>
            <person name="Salcher M."/>
            <person name="Ghai R."/>
            <person name="Kavagutti S V."/>
        </authorList>
    </citation>
    <scope>NUCLEOTIDE SEQUENCE</scope>
</reference>
<feature type="compositionally biased region" description="Basic and acidic residues" evidence="1">
    <location>
        <begin position="259"/>
        <end position="268"/>
    </location>
</feature>
<evidence type="ECO:0000259" key="2">
    <source>
        <dbReference type="Pfam" id="PF17338"/>
    </source>
</evidence>
<dbReference type="Pfam" id="PF17338">
    <property type="entry name" value="GP88"/>
    <property type="match status" value="1"/>
</dbReference>
<proteinExistence type="predicted"/>
<organism evidence="3">
    <name type="scientific">uncultured Caudovirales phage</name>
    <dbReference type="NCBI Taxonomy" id="2100421"/>
    <lineage>
        <taxon>Viruses</taxon>
        <taxon>Duplodnaviria</taxon>
        <taxon>Heunggongvirae</taxon>
        <taxon>Uroviricota</taxon>
        <taxon>Caudoviricetes</taxon>
        <taxon>Peduoviridae</taxon>
        <taxon>Maltschvirus</taxon>
        <taxon>Maltschvirus maltsch</taxon>
    </lineage>
</organism>
<sequence>MKLLTRSNTKTIKGEGRGFVTFILHLAPAKLSGYEVCGGRSPECTKLCLNMAGRGKFDRTQVARIKKTLWFFRERISFMAQLVKDISAAIRYAQKHKLHVAIRLNGTSDIPWESIRCGNFDNIMERYPFIQFYDYTKLVGRKNIPANYHLTFSASETNSEEVKQAMLSGMNVAVVFDSVPSMYAGRPVINGDEDDLRFLDPTGHIVGLKAKGTAVGSQSIFIVRNPNGSTANHKLARSNVRNTNRSGGNASVKPIARRNRGEHQGVAA</sequence>